<evidence type="ECO:0000313" key="6">
    <source>
        <dbReference type="Proteomes" id="UP000236594"/>
    </source>
</evidence>
<organism evidence="5 6">
    <name type="scientific">Chryseobacterium phosphatilyticum</name>
    <dbReference type="NCBI Taxonomy" id="475075"/>
    <lineage>
        <taxon>Bacteria</taxon>
        <taxon>Pseudomonadati</taxon>
        <taxon>Bacteroidota</taxon>
        <taxon>Flavobacteriia</taxon>
        <taxon>Flavobacteriales</taxon>
        <taxon>Weeksellaceae</taxon>
        <taxon>Chryseobacterium group</taxon>
        <taxon>Chryseobacterium</taxon>
    </lineage>
</organism>
<sequence length="272" mass="32337">MEPIYEIIFDKLVYSCIFEMQRGTEEYYPDHFLGFQLAGETQAFHDNDTTIIKENTVVLVKRNQLIRTIKYPSKSGNYKFIAITLDSKTLQRYAFENKIKIKEGYQGKQKLFFEPNEFLHSYFISLAPYINKTKEATPRLAELKIREAIEILLDNNPDLKYVLFDFAKPHLIDLEEFMNNNFMFNTSVESFAKLTGRSVSGFKRDFARVFNSPPQQWLKERRLEEAYYLIKYKRKKPADFYLDLGFENLSHFYYSFKQKFGETTTEVQYSKP</sequence>
<keyword evidence="2" id="KW-0238">DNA-binding</keyword>
<dbReference type="GO" id="GO:0003700">
    <property type="term" value="F:DNA-binding transcription factor activity"/>
    <property type="evidence" value="ECO:0007669"/>
    <property type="project" value="InterPro"/>
</dbReference>
<dbReference type="GO" id="GO:0043565">
    <property type="term" value="F:sequence-specific DNA binding"/>
    <property type="evidence" value="ECO:0007669"/>
    <property type="project" value="InterPro"/>
</dbReference>
<name>A0A316X524_9FLAO</name>
<feature type="domain" description="HTH araC/xylS-type" evidence="4">
    <location>
        <begin position="172"/>
        <end position="270"/>
    </location>
</feature>
<dbReference type="Gene3D" id="1.10.10.60">
    <property type="entry name" value="Homeodomain-like"/>
    <property type="match status" value="1"/>
</dbReference>
<keyword evidence="1" id="KW-0805">Transcription regulation</keyword>
<gene>
    <name evidence="5" type="ORF">C1631_012260</name>
</gene>
<reference evidence="5 6" key="1">
    <citation type="submission" date="2018-04" db="EMBL/GenBank/DDBJ databases">
        <title>Draft Genome Sequence of Phosphate-Solubilizing Chryseobacterium sp. ISE14 that is a Biocontrol and Plant Growth-Promoting Rhizobacterium Isolated from Cucumber.</title>
        <authorList>
            <person name="Jeong J.-J."/>
            <person name="Sang M.K."/>
            <person name="Choi I.-G."/>
            <person name="Kim K.D."/>
        </authorList>
    </citation>
    <scope>NUCLEOTIDE SEQUENCE [LARGE SCALE GENOMIC DNA]</scope>
    <source>
        <strain evidence="5 6">ISE14</strain>
    </source>
</reference>
<keyword evidence="3" id="KW-0804">Transcription</keyword>
<dbReference type="EMBL" id="PPED02000003">
    <property type="protein sequence ID" value="PWN68852.1"/>
    <property type="molecule type" value="Genomic_DNA"/>
</dbReference>
<comment type="caution">
    <text evidence="5">The sequence shown here is derived from an EMBL/GenBank/DDBJ whole genome shotgun (WGS) entry which is preliminary data.</text>
</comment>
<dbReference type="InterPro" id="IPR054015">
    <property type="entry name" value="ExsA-like_N"/>
</dbReference>
<accession>A0A316X524</accession>
<dbReference type="InterPro" id="IPR009057">
    <property type="entry name" value="Homeodomain-like_sf"/>
</dbReference>
<dbReference type="Pfam" id="PF22200">
    <property type="entry name" value="ExsA_N"/>
    <property type="match status" value="1"/>
</dbReference>
<dbReference type="InterPro" id="IPR018060">
    <property type="entry name" value="HTH_AraC"/>
</dbReference>
<dbReference type="OrthoDB" id="4480133at2"/>
<dbReference type="SUPFAM" id="SSF46689">
    <property type="entry name" value="Homeodomain-like"/>
    <property type="match status" value="1"/>
</dbReference>
<proteinExistence type="predicted"/>
<evidence type="ECO:0000256" key="2">
    <source>
        <dbReference type="ARBA" id="ARBA00023125"/>
    </source>
</evidence>
<dbReference type="RefSeq" id="WP_109712433.1">
    <property type="nucleotide sequence ID" value="NZ_PPED02000003.1"/>
</dbReference>
<protein>
    <submittedName>
        <fullName evidence="5">AraC family transcriptional regulator</fullName>
    </submittedName>
</protein>
<dbReference type="Pfam" id="PF12833">
    <property type="entry name" value="HTH_18"/>
    <property type="match status" value="1"/>
</dbReference>
<dbReference type="PANTHER" id="PTHR46796">
    <property type="entry name" value="HTH-TYPE TRANSCRIPTIONAL ACTIVATOR RHAS-RELATED"/>
    <property type="match status" value="1"/>
</dbReference>
<dbReference type="Proteomes" id="UP000236594">
    <property type="component" value="Unassembled WGS sequence"/>
</dbReference>
<evidence type="ECO:0000259" key="4">
    <source>
        <dbReference type="PROSITE" id="PS01124"/>
    </source>
</evidence>
<dbReference type="SMART" id="SM00342">
    <property type="entry name" value="HTH_ARAC"/>
    <property type="match status" value="1"/>
</dbReference>
<keyword evidence="6" id="KW-1185">Reference proteome</keyword>
<dbReference type="PROSITE" id="PS01124">
    <property type="entry name" value="HTH_ARAC_FAMILY_2"/>
    <property type="match status" value="1"/>
</dbReference>
<dbReference type="InterPro" id="IPR050204">
    <property type="entry name" value="AraC_XylS_family_regulators"/>
</dbReference>
<evidence type="ECO:0000256" key="3">
    <source>
        <dbReference type="ARBA" id="ARBA00023163"/>
    </source>
</evidence>
<evidence type="ECO:0000256" key="1">
    <source>
        <dbReference type="ARBA" id="ARBA00023015"/>
    </source>
</evidence>
<dbReference type="AlphaFoldDB" id="A0A316X524"/>
<evidence type="ECO:0000313" key="5">
    <source>
        <dbReference type="EMBL" id="PWN68852.1"/>
    </source>
</evidence>